<dbReference type="Proteomes" id="UP000621307">
    <property type="component" value="Unassembled WGS sequence"/>
</dbReference>
<evidence type="ECO:0000313" key="5">
    <source>
        <dbReference type="EMBL" id="MBD2254776.1"/>
    </source>
</evidence>
<dbReference type="PANTHER" id="PTHR44858">
    <property type="entry name" value="TETRATRICOPEPTIDE REPEAT PROTEIN 6"/>
    <property type="match status" value="1"/>
</dbReference>
<evidence type="ECO:0000256" key="4">
    <source>
        <dbReference type="SAM" id="SignalP"/>
    </source>
</evidence>
<evidence type="ECO:0000313" key="6">
    <source>
        <dbReference type="Proteomes" id="UP000621307"/>
    </source>
</evidence>
<comment type="caution">
    <text evidence="5">The sequence shown here is derived from an EMBL/GenBank/DDBJ whole genome shotgun (WGS) entry which is preliminary data.</text>
</comment>
<evidence type="ECO:0000256" key="2">
    <source>
        <dbReference type="ARBA" id="ARBA00022803"/>
    </source>
</evidence>
<gene>
    <name evidence="5" type="ORF">H6G14_26435</name>
</gene>
<evidence type="ECO:0000256" key="1">
    <source>
        <dbReference type="ARBA" id="ARBA00022737"/>
    </source>
</evidence>
<organism evidence="5 6">
    <name type="scientific">Nostoc parmelioides FACHB-3921</name>
    <dbReference type="NCBI Taxonomy" id="2692909"/>
    <lineage>
        <taxon>Bacteria</taxon>
        <taxon>Bacillati</taxon>
        <taxon>Cyanobacteriota</taxon>
        <taxon>Cyanophyceae</taxon>
        <taxon>Nostocales</taxon>
        <taxon>Nostocaceae</taxon>
        <taxon>Nostoc</taxon>
    </lineage>
</organism>
<keyword evidence="6" id="KW-1185">Reference proteome</keyword>
<dbReference type="SMART" id="SM00028">
    <property type="entry name" value="TPR"/>
    <property type="match status" value="4"/>
</dbReference>
<sequence>MKLIQKLSFILGATFTFSGTSTAITVPVLNTYQAQSNYFPEQRRTDFLSTLQTLPVPTTAEDFFNQGSFRSSIGDYTGAIEDFTQAIRLQSDYTDAYLFRSNVHLYLENYDQAVADSTEVIRLDSNNALAYNNRCYGLARGLGDYQKAISDCNKAIQLGDNNPGAAAFYSSRCLARAGLGDKTALDDCAFSLKIDPNYIYGYEDRGLARSILRDKKGAIADLRIAARLFKEIKDTVSFERVQKLIRTLEQ</sequence>
<feature type="repeat" description="TPR" evidence="3">
    <location>
        <begin position="60"/>
        <end position="93"/>
    </location>
</feature>
<dbReference type="PANTHER" id="PTHR44858:SF1">
    <property type="entry name" value="UDP-N-ACETYLGLUCOSAMINE--PEPTIDE N-ACETYLGLUCOSAMINYLTRANSFERASE SPINDLY-RELATED"/>
    <property type="match status" value="1"/>
</dbReference>
<accession>A0ABR8BLM0</accession>
<reference evidence="5 6" key="1">
    <citation type="journal article" date="2020" name="ISME J.">
        <title>Comparative genomics reveals insights into cyanobacterial evolution and habitat adaptation.</title>
        <authorList>
            <person name="Chen M.Y."/>
            <person name="Teng W.K."/>
            <person name="Zhao L."/>
            <person name="Hu C.X."/>
            <person name="Zhou Y.K."/>
            <person name="Han B.P."/>
            <person name="Song L.R."/>
            <person name="Shu W.S."/>
        </authorList>
    </citation>
    <scope>NUCLEOTIDE SEQUENCE [LARGE SCALE GENOMIC DNA]</scope>
    <source>
        <strain evidence="5 6">FACHB-3921</strain>
    </source>
</reference>
<dbReference type="SUPFAM" id="SSF48452">
    <property type="entry name" value="TPR-like"/>
    <property type="match status" value="1"/>
</dbReference>
<keyword evidence="1" id="KW-0677">Repeat</keyword>
<dbReference type="RefSeq" id="WP_190571193.1">
    <property type="nucleotide sequence ID" value="NZ_JACJQL010000064.1"/>
</dbReference>
<protein>
    <submittedName>
        <fullName evidence="5">Tetratricopeptide repeat protein</fullName>
    </submittedName>
</protein>
<keyword evidence="2 3" id="KW-0802">TPR repeat</keyword>
<name>A0ABR8BLM0_9NOSO</name>
<dbReference type="Pfam" id="PF13181">
    <property type="entry name" value="TPR_8"/>
    <property type="match status" value="2"/>
</dbReference>
<dbReference type="InterPro" id="IPR011990">
    <property type="entry name" value="TPR-like_helical_dom_sf"/>
</dbReference>
<dbReference type="InterPro" id="IPR050498">
    <property type="entry name" value="Ycf3"/>
</dbReference>
<feature type="chain" id="PRO_5046383521" evidence="4">
    <location>
        <begin position="24"/>
        <end position="250"/>
    </location>
</feature>
<proteinExistence type="predicted"/>
<keyword evidence="4" id="KW-0732">Signal</keyword>
<feature type="repeat" description="TPR" evidence="3">
    <location>
        <begin position="94"/>
        <end position="127"/>
    </location>
</feature>
<evidence type="ECO:0000256" key="3">
    <source>
        <dbReference type="PROSITE-ProRule" id="PRU00339"/>
    </source>
</evidence>
<dbReference type="Gene3D" id="1.25.40.10">
    <property type="entry name" value="Tetratricopeptide repeat domain"/>
    <property type="match status" value="2"/>
</dbReference>
<dbReference type="EMBL" id="JACJQL010000064">
    <property type="protein sequence ID" value="MBD2254776.1"/>
    <property type="molecule type" value="Genomic_DNA"/>
</dbReference>
<dbReference type="PROSITE" id="PS50005">
    <property type="entry name" value="TPR"/>
    <property type="match status" value="2"/>
</dbReference>
<feature type="signal peptide" evidence="4">
    <location>
        <begin position="1"/>
        <end position="23"/>
    </location>
</feature>
<dbReference type="InterPro" id="IPR019734">
    <property type="entry name" value="TPR_rpt"/>
</dbReference>